<organism evidence="1">
    <name type="scientific">uncultured Caudovirales phage</name>
    <dbReference type="NCBI Taxonomy" id="2100421"/>
    <lineage>
        <taxon>Viruses</taxon>
        <taxon>Duplodnaviria</taxon>
        <taxon>Heunggongvirae</taxon>
        <taxon>Uroviricota</taxon>
        <taxon>Caudoviricetes</taxon>
        <taxon>Peduoviridae</taxon>
        <taxon>Maltschvirus</taxon>
        <taxon>Maltschvirus maltsch</taxon>
    </lineage>
</organism>
<evidence type="ECO:0008006" key="2">
    <source>
        <dbReference type="Google" id="ProtNLM"/>
    </source>
</evidence>
<name>A0A6J5N123_9CAUD</name>
<sequence>MAIVNVKQYDDYILQFWDVSVTDNWYNGSYIEINATDTTTGEFNTQLIIDAQGSGTYAASICNNATDGEKTDWYLPSIDELVALFDSGVTMSNIAWSSTEVDGVDVNVVDLDTGNVSLLDKSSTALIFKVRKEYISSYVTIERMNLQSIQADILRGGENNSDEDVYKMLGGVYGISKNSNILSNE</sequence>
<gene>
    <name evidence="1" type="ORF">UFOVP603_9</name>
</gene>
<evidence type="ECO:0000313" key="1">
    <source>
        <dbReference type="EMBL" id="CAB4152438.1"/>
    </source>
</evidence>
<dbReference type="EMBL" id="LR796578">
    <property type="protein sequence ID" value="CAB4152438.1"/>
    <property type="molecule type" value="Genomic_DNA"/>
</dbReference>
<proteinExistence type="predicted"/>
<reference evidence="1" key="1">
    <citation type="submission" date="2020-04" db="EMBL/GenBank/DDBJ databases">
        <authorList>
            <person name="Chiriac C."/>
            <person name="Salcher M."/>
            <person name="Ghai R."/>
            <person name="Kavagutti S V."/>
        </authorList>
    </citation>
    <scope>NUCLEOTIDE SEQUENCE</scope>
</reference>
<accession>A0A6J5N123</accession>
<protein>
    <recommendedName>
        <fullName evidence="2">DUF1566 domain-containing protein</fullName>
    </recommendedName>
</protein>